<sequence>MYAPTAIADFSAREHSSAIATIKYGLSQHDDLRSVCLHLRVCDRCGFRCQPWLAGRGDG</sequence>
<name>A0A165AX20_9APHY</name>
<dbReference type="GeneID" id="63827350"/>
<dbReference type="AlphaFoldDB" id="A0A165AX20"/>
<organism evidence="1 2">
    <name type="scientific">Laetiporus sulphureus 93-53</name>
    <dbReference type="NCBI Taxonomy" id="1314785"/>
    <lineage>
        <taxon>Eukaryota</taxon>
        <taxon>Fungi</taxon>
        <taxon>Dikarya</taxon>
        <taxon>Basidiomycota</taxon>
        <taxon>Agaricomycotina</taxon>
        <taxon>Agaricomycetes</taxon>
        <taxon>Polyporales</taxon>
        <taxon>Laetiporus</taxon>
    </lineage>
</organism>
<dbReference type="RefSeq" id="XP_040757557.1">
    <property type="nucleotide sequence ID" value="XM_040910321.1"/>
</dbReference>
<dbReference type="EMBL" id="KV427714">
    <property type="protein sequence ID" value="KZS99816.1"/>
    <property type="molecule type" value="Genomic_DNA"/>
</dbReference>
<reference evidence="1 2" key="1">
    <citation type="journal article" date="2016" name="Mol. Biol. Evol.">
        <title>Comparative Genomics of Early-Diverging Mushroom-Forming Fungi Provides Insights into the Origins of Lignocellulose Decay Capabilities.</title>
        <authorList>
            <person name="Nagy L.G."/>
            <person name="Riley R."/>
            <person name="Tritt A."/>
            <person name="Adam C."/>
            <person name="Daum C."/>
            <person name="Floudas D."/>
            <person name="Sun H."/>
            <person name="Yadav J.S."/>
            <person name="Pangilinan J."/>
            <person name="Larsson K.H."/>
            <person name="Matsuura K."/>
            <person name="Barry K."/>
            <person name="Labutti K."/>
            <person name="Kuo R."/>
            <person name="Ohm R.A."/>
            <person name="Bhattacharya S.S."/>
            <person name="Shirouzu T."/>
            <person name="Yoshinaga Y."/>
            <person name="Martin F.M."/>
            <person name="Grigoriev I.V."/>
            <person name="Hibbett D.S."/>
        </authorList>
    </citation>
    <scope>NUCLEOTIDE SEQUENCE [LARGE SCALE GENOMIC DNA]</scope>
    <source>
        <strain evidence="1 2">93-53</strain>
    </source>
</reference>
<evidence type="ECO:0000313" key="2">
    <source>
        <dbReference type="Proteomes" id="UP000076871"/>
    </source>
</evidence>
<gene>
    <name evidence="1" type="ORF">LAESUDRAFT_732871</name>
</gene>
<dbReference type="InParanoid" id="A0A165AX20"/>
<accession>A0A165AX20</accession>
<evidence type="ECO:0000313" key="1">
    <source>
        <dbReference type="EMBL" id="KZS99816.1"/>
    </source>
</evidence>
<protein>
    <submittedName>
        <fullName evidence="1">Uncharacterized protein</fullName>
    </submittedName>
</protein>
<keyword evidence="2" id="KW-1185">Reference proteome</keyword>
<proteinExistence type="predicted"/>
<dbReference type="Proteomes" id="UP000076871">
    <property type="component" value="Unassembled WGS sequence"/>
</dbReference>